<comment type="caution">
    <text evidence="2">The sequence shown here is derived from an EMBL/GenBank/DDBJ whole genome shotgun (WGS) entry which is preliminary data.</text>
</comment>
<sequence length="782" mass="83752">MPSPGTPGSASDFNQSQQNFAFDDGRTKMQYHSSSTSWSSTSQGGFQNQITPPMPQPPPLHSPFLGQSPQHHLEWHNSVHDQAMHHANQLHNQSMLHAQQMMSNAMQNAFQAGQANESDQRTPALPAPPAPSQQSVQRTPADAYQQHSLKLQPRGSRRISEPASTASCDHGAAMGISREEFSRQMQGLKGDLQEAKDSSIQDRKERDAKDRQIAALQAQISSQNQAQMELQQKHTKDMAQMAQTVASNPPPQTPAFDMGVLQQLITEVRASKVNPADIENLVSGALTQRMSGLATKEDMQSASGAVGKALQSLDNNASEGRIQRAVEKAINKVVDQKMAHVQQTQKRIGASQQQPREISPEIPKLSPGPATYSSGPVGENAGKMSTPSKKKKALPAPASDAQSIVDKDSKPSHCKAVYGSDSLVPSGKVPTAYQSGESGHALQFFQDDGASRISTSSKKAKAQPAQIEYPRSTVSRALESSEPAKTLPWHQDAASTVSKALSPSRRQTKDNENVVSTSSRRSKRGDVISPMAAADSDNHSKALKVHRSTTLAEQAAVNRLPNSSMLAIRESGESEAGSTISQATKGSRLTAANPAKLPDKKADGSDNNKARSKVSYASPEGQNDARSTVSARVPTHDAKTRHNASDATSEARSVTSSARSSGSKALKASRMSEPRPPGQTGAELVLHRTTNEMLGGYHRGEDISALDSEKDPRKAEQVTFGAGPSPEVPEGSSQASGRRTGQTAGREVARPKAESRLRLMMSADEQSDSASQVSKASKSNRR</sequence>
<feature type="compositionally biased region" description="Polar residues" evidence="1">
    <location>
        <begin position="1"/>
        <end position="20"/>
    </location>
</feature>
<feature type="compositionally biased region" description="Polar residues" evidence="1">
    <location>
        <begin position="342"/>
        <end position="356"/>
    </location>
</feature>
<feature type="compositionally biased region" description="Polar residues" evidence="1">
    <location>
        <begin position="620"/>
        <end position="630"/>
    </location>
</feature>
<accession>A0A3M7AV45</accession>
<feature type="compositionally biased region" description="Low complexity" evidence="1">
    <location>
        <begin position="33"/>
        <end position="42"/>
    </location>
</feature>
<feature type="compositionally biased region" description="Polar residues" evidence="1">
    <location>
        <begin position="731"/>
        <end position="743"/>
    </location>
</feature>
<gene>
    <name evidence="2" type="ORF">D0866_07426</name>
</gene>
<feature type="compositionally biased region" description="Polar residues" evidence="1">
    <location>
        <begin position="768"/>
        <end position="782"/>
    </location>
</feature>
<evidence type="ECO:0000313" key="2">
    <source>
        <dbReference type="EMBL" id="RMY31247.1"/>
    </source>
</evidence>
<feature type="compositionally biased region" description="Basic and acidic residues" evidence="1">
    <location>
        <begin position="597"/>
        <end position="609"/>
    </location>
</feature>
<feature type="region of interest" description="Disordered" evidence="1">
    <location>
        <begin position="111"/>
        <end position="169"/>
    </location>
</feature>
<feature type="compositionally biased region" description="Basic and acidic residues" evidence="1">
    <location>
        <begin position="698"/>
        <end position="716"/>
    </location>
</feature>
<reference evidence="2 3" key="1">
    <citation type="journal article" date="2018" name="BMC Genomics">
        <title>Genomic evidence for intraspecific hybridization in a clonal and extremely halotolerant yeast.</title>
        <authorList>
            <person name="Gostincar C."/>
            <person name="Stajich J.E."/>
            <person name="Zupancic J."/>
            <person name="Zalar P."/>
            <person name="Gunde-Cimerman N."/>
        </authorList>
    </citation>
    <scope>NUCLEOTIDE SEQUENCE [LARGE SCALE GENOMIC DNA]</scope>
    <source>
        <strain evidence="2 3">EXF-6651</strain>
    </source>
</reference>
<feature type="compositionally biased region" description="Basic and acidic residues" evidence="1">
    <location>
        <begin position="191"/>
        <end position="209"/>
    </location>
</feature>
<feature type="region of interest" description="Disordered" evidence="1">
    <location>
        <begin position="186"/>
        <end position="209"/>
    </location>
</feature>
<feature type="region of interest" description="Disordered" evidence="1">
    <location>
        <begin position="1"/>
        <end position="69"/>
    </location>
</feature>
<feature type="compositionally biased region" description="Low complexity" evidence="1">
    <location>
        <begin position="647"/>
        <end position="669"/>
    </location>
</feature>
<feature type="compositionally biased region" description="Basic and acidic residues" evidence="1">
    <location>
        <begin position="747"/>
        <end position="757"/>
    </location>
</feature>
<feature type="compositionally biased region" description="Polar residues" evidence="1">
    <location>
        <begin position="576"/>
        <end position="587"/>
    </location>
</feature>
<dbReference type="AlphaFoldDB" id="A0A3M7AV45"/>
<evidence type="ECO:0000313" key="3">
    <source>
        <dbReference type="Proteomes" id="UP000276864"/>
    </source>
</evidence>
<organism evidence="2 3">
    <name type="scientific">Hortaea werneckii</name>
    <name type="common">Black yeast</name>
    <name type="synonym">Cladosporium werneckii</name>
    <dbReference type="NCBI Taxonomy" id="91943"/>
    <lineage>
        <taxon>Eukaryota</taxon>
        <taxon>Fungi</taxon>
        <taxon>Dikarya</taxon>
        <taxon>Ascomycota</taxon>
        <taxon>Pezizomycotina</taxon>
        <taxon>Dothideomycetes</taxon>
        <taxon>Dothideomycetidae</taxon>
        <taxon>Mycosphaerellales</taxon>
        <taxon>Teratosphaeriaceae</taxon>
        <taxon>Hortaea</taxon>
    </lineage>
</organism>
<evidence type="ECO:0000256" key="1">
    <source>
        <dbReference type="SAM" id="MobiDB-lite"/>
    </source>
</evidence>
<proteinExistence type="predicted"/>
<feature type="compositionally biased region" description="Basic and acidic residues" evidence="1">
    <location>
        <begin position="634"/>
        <end position="644"/>
    </location>
</feature>
<feature type="region of interest" description="Disordered" evidence="1">
    <location>
        <begin position="342"/>
        <end position="782"/>
    </location>
</feature>
<feature type="compositionally biased region" description="Polar residues" evidence="1">
    <location>
        <begin position="493"/>
        <end position="505"/>
    </location>
</feature>
<dbReference type="Proteomes" id="UP000276864">
    <property type="component" value="Unassembled WGS sequence"/>
</dbReference>
<dbReference type="EMBL" id="QWIM01000755">
    <property type="protein sequence ID" value="RMY31247.1"/>
    <property type="molecule type" value="Genomic_DNA"/>
</dbReference>
<feature type="compositionally biased region" description="Pro residues" evidence="1">
    <location>
        <begin position="52"/>
        <end position="61"/>
    </location>
</feature>
<name>A0A3M7AV45_HORWE</name>
<protein>
    <submittedName>
        <fullName evidence="2">Uncharacterized protein</fullName>
    </submittedName>
</protein>